<organism evidence="3 4">
    <name type="scientific">Mucilaginibacter myungsuensis</name>
    <dbReference type="NCBI Taxonomy" id="649104"/>
    <lineage>
        <taxon>Bacteria</taxon>
        <taxon>Pseudomonadati</taxon>
        <taxon>Bacteroidota</taxon>
        <taxon>Sphingobacteriia</taxon>
        <taxon>Sphingobacteriales</taxon>
        <taxon>Sphingobacteriaceae</taxon>
        <taxon>Mucilaginibacter</taxon>
    </lineage>
</organism>
<name>A0A929L095_9SPHI</name>
<dbReference type="GO" id="GO:0008233">
    <property type="term" value="F:peptidase activity"/>
    <property type="evidence" value="ECO:0007669"/>
    <property type="project" value="InterPro"/>
</dbReference>
<reference evidence="3" key="1">
    <citation type="submission" date="2020-10" db="EMBL/GenBank/DDBJ databases">
        <title>Mucilaginibacter mali sp. nov., isolated from rhizosphere soil of apple orchard.</title>
        <authorList>
            <person name="Lee J.-S."/>
            <person name="Kim H.S."/>
            <person name="Kim J.-S."/>
        </authorList>
    </citation>
    <scope>NUCLEOTIDE SEQUENCE</scope>
    <source>
        <strain evidence="3">KCTC 22746</strain>
    </source>
</reference>
<dbReference type="EMBL" id="JADFFL010000012">
    <property type="protein sequence ID" value="MBE9664452.1"/>
    <property type="molecule type" value="Genomic_DNA"/>
</dbReference>
<evidence type="ECO:0000313" key="3">
    <source>
        <dbReference type="EMBL" id="MBE9664452.1"/>
    </source>
</evidence>
<dbReference type="InterPro" id="IPR036366">
    <property type="entry name" value="PGBDSf"/>
</dbReference>
<dbReference type="InterPro" id="IPR009045">
    <property type="entry name" value="Zn_M74/Hedgehog-like"/>
</dbReference>
<gene>
    <name evidence="3" type="ORF">IRJ16_21405</name>
</gene>
<dbReference type="AlphaFoldDB" id="A0A929L095"/>
<dbReference type="RefSeq" id="WP_194113754.1">
    <property type="nucleotide sequence ID" value="NZ_JADFFL010000012.1"/>
</dbReference>
<feature type="domain" description="D-alanyl-D-alanine carboxypeptidase-like core" evidence="2">
    <location>
        <begin position="81"/>
        <end position="180"/>
    </location>
</feature>
<dbReference type="Gene3D" id="3.30.1380.10">
    <property type="match status" value="1"/>
</dbReference>
<sequence>MQVLKTGSTGKLVTYLQKKLGVDTTGTFDAVTNAAVLKFQTKKGLVADGIVGGNTWTQIYLATETPRTAKSKADRHNNIRHLHPTVRAAVVKTYVQLQAEGIPFKVFEAFRHPERQSELYAQGRTKPGSIVTYAKPWSSYHQYGLAVDLVLMLDGEWSWNTSGSKAAWWARMNQIGTQEGLMRLDFEVPHLQLAGTSSNALRQGVYPAGGDKSWYDNFMAARE</sequence>
<evidence type="ECO:0000259" key="1">
    <source>
        <dbReference type="Pfam" id="PF01471"/>
    </source>
</evidence>
<comment type="caution">
    <text evidence="3">The sequence shown here is derived from an EMBL/GenBank/DDBJ whole genome shotgun (WGS) entry which is preliminary data.</text>
</comment>
<evidence type="ECO:0000313" key="4">
    <source>
        <dbReference type="Proteomes" id="UP000622475"/>
    </source>
</evidence>
<dbReference type="Pfam" id="PF02557">
    <property type="entry name" value="VanY"/>
    <property type="match status" value="1"/>
</dbReference>
<dbReference type="CDD" id="cd14845">
    <property type="entry name" value="L-Ala-D-Glu_peptidase_like"/>
    <property type="match status" value="1"/>
</dbReference>
<dbReference type="InterPro" id="IPR036365">
    <property type="entry name" value="PGBD-like_sf"/>
</dbReference>
<protein>
    <submittedName>
        <fullName evidence="3">Peptidoglycan-binding protein</fullName>
    </submittedName>
</protein>
<accession>A0A929L095</accession>
<dbReference type="Proteomes" id="UP000622475">
    <property type="component" value="Unassembled WGS sequence"/>
</dbReference>
<feature type="domain" description="Peptidoglycan binding-like" evidence="1">
    <location>
        <begin position="22"/>
        <end position="58"/>
    </location>
</feature>
<evidence type="ECO:0000259" key="2">
    <source>
        <dbReference type="Pfam" id="PF02557"/>
    </source>
</evidence>
<dbReference type="SUPFAM" id="SSF55166">
    <property type="entry name" value="Hedgehog/DD-peptidase"/>
    <property type="match status" value="1"/>
</dbReference>
<dbReference type="InterPro" id="IPR002477">
    <property type="entry name" value="Peptidoglycan-bd-like"/>
</dbReference>
<proteinExistence type="predicted"/>
<keyword evidence="4" id="KW-1185">Reference proteome</keyword>
<dbReference type="GO" id="GO:0006508">
    <property type="term" value="P:proteolysis"/>
    <property type="evidence" value="ECO:0007669"/>
    <property type="project" value="InterPro"/>
</dbReference>
<dbReference type="InterPro" id="IPR003709">
    <property type="entry name" value="VanY-like_core_dom"/>
</dbReference>
<dbReference type="Pfam" id="PF01471">
    <property type="entry name" value="PG_binding_1"/>
    <property type="match status" value="1"/>
</dbReference>
<dbReference type="Gene3D" id="1.10.101.10">
    <property type="entry name" value="PGBD-like superfamily/PGBD"/>
    <property type="match status" value="1"/>
</dbReference>
<dbReference type="SUPFAM" id="SSF47090">
    <property type="entry name" value="PGBD-like"/>
    <property type="match status" value="1"/>
</dbReference>